<dbReference type="PROSITE" id="PS00211">
    <property type="entry name" value="ABC_TRANSPORTER_1"/>
    <property type="match status" value="2"/>
</dbReference>
<evidence type="ECO:0000313" key="7">
    <source>
        <dbReference type="Proteomes" id="UP000309872"/>
    </source>
</evidence>
<evidence type="ECO:0000256" key="4">
    <source>
        <dbReference type="SAM" id="MobiDB-lite"/>
    </source>
</evidence>
<evidence type="ECO:0000256" key="3">
    <source>
        <dbReference type="ARBA" id="ARBA00022840"/>
    </source>
</evidence>
<dbReference type="PROSITE" id="PS50893">
    <property type="entry name" value="ABC_TRANSPORTER_2"/>
    <property type="match status" value="1"/>
</dbReference>
<dbReference type="PANTHER" id="PTHR19211:SF6">
    <property type="entry name" value="BLL7188 PROTEIN"/>
    <property type="match status" value="1"/>
</dbReference>
<reference evidence="6 7" key="1">
    <citation type="submission" date="2019-04" db="EMBL/GenBank/DDBJ databases">
        <title>Sphingobacterium olei sp. nov., isolated from oil-contaminated soil.</title>
        <authorList>
            <person name="Liu B."/>
        </authorList>
    </citation>
    <scope>NUCLEOTIDE SEQUENCE [LARGE SCALE GENOMIC DNA]</scope>
    <source>
        <strain evidence="6 7">Y3L14</strain>
    </source>
</reference>
<sequence>MLILQNISYTHPNKDLLFKNIDLTINDHEKIALIGNNGVGKSTLLRIIVGELEATAGTVITSDLAYHIPQIFGQFNHLSVGEALKVADKIAAFYAILEGNATDENLSILDDDWTIEDRCKDALRYWQLDDIALSDSLADLSGGQKTKAFLAGISIHRPKFVVMDEPSNHLDENSRQLLCDFITEQTATMIIVSHDRRLLNLLDKIHELHSSNIASYGGNYEFYTAQKEIEKVALQHDIKSHEKSLKKAKEKERDTLERQQKLDARGRKKQEKAGLPTIVMNTLKNNAERSTSKIKGIHTGKINGISQELTNLRAEQPDIDKMKFNFSSSSLHQGKVLFEASNINFDYDKGPIWQPPLSFRIISGERIALCGTNGSGKTTLINMLLHKLNPTTGTLFCADNKAVYIDQDYSLIQPDLSVYEQAQEYNSSALLEHEVKIRLSRFLFSKDTWDKNCSLLSGGEKMRLLLCCLTLDDKSPDILILDEPTNNLDIQNIEILTAAINAYHGTLIIVSHDVIFRQQINVERDLVLS</sequence>
<accession>A0A4U0H5M1</accession>
<protein>
    <submittedName>
        <fullName evidence="6">ABC-F family ATP-binding cassette domain-containing protein</fullName>
    </submittedName>
</protein>
<keyword evidence="3 6" id="KW-0067">ATP-binding</keyword>
<dbReference type="InterPro" id="IPR003593">
    <property type="entry name" value="AAA+_ATPase"/>
</dbReference>
<evidence type="ECO:0000259" key="5">
    <source>
        <dbReference type="PROSITE" id="PS50893"/>
    </source>
</evidence>
<feature type="region of interest" description="Disordered" evidence="4">
    <location>
        <begin position="240"/>
        <end position="272"/>
    </location>
</feature>
<dbReference type="RefSeq" id="WP_136820287.1">
    <property type="nucleotide sequence ID" value="NZ_SUKA01000002.1"/>
</dbReference>
<comment type="caution">
    <text evidence="6">The sequence shown here is derived from an EMBL/GenBank/DDBJ whole genome shotgun (WGS) entry which is preliminary data.</text>
</comment>
<dbReference type="CDD" id="cd03221">
    <property type="entry name" value="ABCF_EF-3"/>
    <property type="match status" value="1"/>
</dbReference>
<dbReference type="InterPro" id="IPR003439">
    <property type="entry name" value="ABC_transporter-like_ATP-bd"/>
</dbReference>
<dbReference type="EMBL" id="SUKA01000002">
    <property type="protein sequence ID" value="TJY66938.1"/>
    <property type="molecule type" value="Genomic_DNA"/>
</dbReference>
<dbReference type="Proteomes" id="UP000309872">
    <property type="component" value="Unassembled WGS sequence"/>
</dbReference>
<dbReference type="InterPro" id="IPR027417">
    <property type="entry name" value="P-loop_NTPase"/>
</dbReference>
<dbReference type="AlphaFoldDB" id="A0A4U0H5M1"/>
<dbReference type="PANTHER" id="PTHR19211">
    <property type="entry name" value="ATP-BINDING TRANSPORT PROTEIN-RELATED"/>
    <property type="match status" value="1"/>
</dbReference>
<feature type="domain" description="ABC transporter" evidence="5">
    <location>
        <begin position="2"/>
        <end position="235"/>
    </location>
</feature>
<gene>
    <name evidence="6" type="ORF">FAZ19_08535</name>
</gene>
<dbReference type="OrthoDB" id="9804035at2"/>
<dbReference type="InterPro" id="IPR017871">
    <property type="entry name" value="ABC_transporter-like_CS"/>
</dbReference>
<evidence type="ECO:0000313" key="6">
    <source>
        <dbReference type="EMBL" id="TJY66938.1"/>
    </source>
</evidence>
<dbReference type="Gene3D" id="3.40.50.300">
    <property type="entry name" value="P-loop containing nucleotide triphosphate hydrolases"/>
    <property type="match status" value="2"/>
</dbReference>
<dbReference type="SUPFAM" id="SSF52540">
    <property type="entry name" value="P-loop containing nucleoside triphosphate hydrolases"/>
    <property type="match status" value="2"/>
</dbReference>
<evidence type="ECO:0000256" key="2">
    <source>
        <dbReference type="ARBA" id="ARBA00022741"/>
    </source>
</evidence>
<dbReference type="InterPro" id="IPR050611">
    <property type="entry name" value="ABCF"/>
</dbReference>
<proteinExistence type="predicted"/>
<name>A0A4U0H5M1_9SPHI</name>
<dbReference type="GO" id="GO:0005524">
    <property type="term" value="F:ATP binding"/>
    <property type="evidence" value="ECO:0007669"/>
    <property type="project" value="UniProtKB-KW"/>
</dbReference>
<dbReference type="Pfam" id="PF00005">
    <property type="entry name" value="ABC_tran"/>
    <property type="match status" value="2"/>
</dbReference>
<feature type="compositionally biased region" description="Basic and acidic residues" evidence="4">
    <location>
        <begin position="240"/>
        <end position="265"/>
    </location>
</feature>
<keyword evidence="2" id="KW-0547">Nucleotide-binding</keyword>
<organism evidence="6 7">
    <name type="scientific">Sphingobacterium alkalisoli</name>
    <dbReference type="NCBI Taxonomy" id="1874115"/>
    <lineage>
        <taxon>Bacteria</taxon>
        <taxon>Pseudomonadati</taxon>
        <taxon>Bacteroidota</taxon>
        <taxon>Sphingobacteriia</taxon>
        <taxon>Sphingobacteriales</taxon>
        <taxon>Sphingobacteriaceae</taxon>
        <taxon>Sphingobacterium</taxon>
    </lineage>
</organism>
<keyword evidence="1" id="KW-0677">Repeat</keyword>
<dbReference type="FunFam" id="3.40.50.300:FF:001320">
    <property type="entry name" value="Heme ABC transporter ATP-binding protein"/>
    <property type="match status" value="1"/>
</dbReference>
<keyword evidence="7" id="KW-1185">Reference proteome</keyword>
<dbReference type="SMART" id="SM00382">
    <property type="entry name" value="AAA"/>
    <property type="match status" value="2"/>
</dbReference>
<dbReference type="GO" id="GO:0016887">
    <property type="term" value="F:ATP hydrolysis activity"/>
    <property type="evidence" value="ECO:0007669"/>
    <property type="project" value="InterPro"/>
</dbReference>
<evidence type="ECO:0000256" key="1">
    <source>
        <dbReference type="ARBA" id="ARBA00022737"/>
    </source>
</evidence>